<dbReference type="Pfam" id="PF14559">
    <property type="entry name" value="TPR_19"/>
    <property type="match status" value="1"/>
</dbReference>
<protein>
    <recommendedName>
        <fullName evidence="2">SPOR domain-containing protein</fullName>
    </recommendedName>
</protein>
<feature type="repeat" description="TPR" evidence="1">
    <location>
        <begin position="69"/>
        <end position="102"/>
    </location>
</feature>
<evidence type="ECO:0000259" key="2">
    <source>
        <dbReference type="PROSITE" id="PS51724"/>
    </source>
</evidence>
<dbReference type="SUPFAM" id="SSF48452">
    <property type="entry name" value="TPR-like"/>
    <property type="match status" value="1"/>
</dbReference>
<keyword evidence="1" id="KW-0802">TPR repeat</keyword>
<dbReference type="PROSITE" id="PS50005">
    <property type="entry name" value="TPR"/>
    <property type="match status" value="1"/>
</dbReference>
<dbReference type="InterPro" id="IPR007730">
    <property type="entry name" value="SPOR-like_dom"/>
</dbReference>
<keyword evidence="4" id="KW-1185">Reference proteome</keyword>
<dbReference type="PROSITE" id="PS51724">
    <property type="entry name" value="SPOR"/>
    <property type="match status" value="1"/>
</dbReference>
<dbReference type="EMBL" id="BAAAES010000009">
    <property type="protein sequence ID" value="GAA0674059.1"/>
    <property type="molecule type" value="Genomic_DNA"/>
</dbReference>
<dbReference type="SUPFAM" id="SSF110997">
    <property type="entry name" value="Sporulation related repeat"/>
    <property type="match status" value="1"/>
</dbReference>
<dbReference type="InterPro" id="IPR011990">
    <property type="entry name" value="TPR-like_helical_dom_sf"/>
</dbReference>
<dbReference type="Gene3D" id="1.25.40.10">
    <property type="entry name" value="Tetratricopeptide repeat domain"/>
    <property type="match status" value="1"/>
</dbReference>
<dbReference type="Proteomes" id="UP001500238">
    <property type="component" value="Unassembled WGS sequence"/>
</dbReference>
<evidence type="ECO:0000256" key="1">
    <source>
        <dbReference type="PROSITE-ProRule" id="PRU00339"/>
    </source>
</evidence>
<gene>
    <name evidence="3" type="ORF">GCM10009102_27450</name>
</gene>
<comment type="caution">
    <text evidence="3">The sequence shown here is derived from an EMBL/GenBank/DDBJ whole genome shotgun (WGS) entry which is preliminary data.</text>
</comment>
<proteinExistence type="predicted"/>
<accession>A0ABN1HYW1</accession>
<evidence type="ECO:0000313" key="3">
    <source>
        <dbReference type="EMBL" id="GAA0674059.1"/>
    </source>
</evidence>
<dbReference type="InterPro" id="IPR036680">
    <property type="entry name" value="SPOR-like_sf"/>
</dbReference>
<evidence type="ECO:0000313" key="4">
    <source>
        <dbReference type="Proteomes" id="UP001500238"/>
    </source>
</evidence>
<dbReference type="Pfam" id="PF05036">
    <property type="entry name" value="SPOR"/>
    <property type="match status" value="1"/>
</dbReference>
<name>A0ABN1HYW1_9SPHN</name>
<dbReference type="InterPro" id="IPR019734">
    <property type="entry name" value="TPR_rpt"/>
</dbReference>
<feature type="domain" description="SPOR" evidence="2">
    <location>
        <begin position="334"/>
        <end position="417"/>
    </location>
</feature>
<reference evidence="3 4" key="1">
    <citation type="journal article" date="2019" name="Int. J. Syst. Evol. Microbiol.">
        <title>The Global Catalogue of Microorganisms (GCM) 10K type strain sequencing project: providing services to taxonomists for standard genome sequencing and annotation.</title>
        <authorList>
            <consortium name="The Broad Institute Genomics Platform"/>
            <consortium name="The Broad Institute Genome Sequencing Center for Infectious Disease"/>
            <person name="Wu L."/>
            <person name="Ma J."/>
        </authorList>
    </citation>
    <scope>NUCLEOTIDE SEQUENCE [LARGE SCALE GENOMIC DNA]</scope>
    <source>
        <strain evidence="3 4">JCM 14603</strain>
    </source>
</reference>
<dbReference type="Gene3D" id="3.30.70.1070">
    <property type="entry name" value="Sporulation related repeat"/>
    <property type="match status" value="1"/>
</dbReference>
<sequence>MSALVLGGTVVGCTGTADRIASASDRSAAQSDKAAARDADKAARALAKRDLPTAVRMAEGAVALAPRDAGYRMLLGQSYLQAGRFTSARDTFADVLQLYPANGKAALNLALTQIATGDWSAAQTTLNANAAAIPVGDLGLATALAGNPAKAIDMLNAAARAPGATAKVRQNLALSYALAGQWSMARVAAAADMSAADLDARLEQWAAFAQPKAASDQVASLLGVTPVADGGRPVALALNAAVPVTPVQEAPVRTAAAEAVAAPTPVETPEAQFAKVELAKAELSKVTFGPRNAVVQPLPAVLIRADATPTKLALARPAAGHVVQAVPAAKPFVRTTGGDWYVQIGAFSNVAVAKSGWNSATRRFAALSGHQPTGTMVAVAQKSLYRLSVGGFSRDQADQMCRAYRAKGGACFVRREAGDRMAQWLRTPVQMASR</sequence>
<organism evidence="3 4">
    <name type="scientific">Sphingomonas insulae</name>
    <dbReference type="NCBI Taxonomy" id="424800"/>
    <lineage>
        <taxon>Bacteria</taxon>
        <taxon>Pseudomonadati</taxon>
        <taxon>Pseudomonadota</taxon>
        <taxon>Alphaproteobacteria</taxon>
        <taxon>Sphingomonadales</taxon>
        <taxon>Sphingomonadaceae</taxon>
        <taxon>Sphingomonas</taxon>
    </lineage>
</organism>